<sequence>MIGCHGSFAGVPPSRDGLHVYPYREGAPEEEPPPLDRPFYCHATMPVVDGEYAPVAWYKGVPLGALVCAGWWRAVTDQPLDPAPYTPSNDGWGQRTT</sequence>
<dbReference type="Proteomes" id="UP000327011">
    <property type="component" value="Unassembled WGS sequence"/>
</dbReference>
<reference evidence="2 3" key="1">
    <citation type="submission" date="2019-09" db="EMBL/GenBank/DDBJ databases">
        <title>Screening of Novel Bioactive Compounds from Soil-Associated.</title>
        <authorList>
            <person name="Gong X."/>
        </authorList>
    </citation>
    <scope>NUCLEOTIDE SEQUENCE [LARGE SCALE GENOMIC DNA]</scope>
    <source>
        <strain evidence="2 3">Gxj-6</strain>
    </source>
</reference>
<evidence type="ECO:0000313" key="2">
    <source>
        <dbReference type="EMBL" id="KAA9379610.1"/>
    </source>
</evidence>
<evidence type="ECO:0000313" key="3">
    <source>
        <dbReference type="Proteomes" id="UP000327011"/>
    </source>
</evidence>
<dbReference type="AlphaFoldDB" id="A0A5J5K657"/>
<protein>
    <submittedName>
        <fullName evidence="2">Uncharacterized protein</fullName>
    </submittedName>
</protein>
<comment type="caution">
    <text evidence="2">The sequence shown here is derived from an EMBL/GenBank/DDBJ whole genome shotgun (WGS) entry which is preliminary data.</text>
</comment>
<evidence type="ECO:0000256" key="1">
    <source>
        <dbReference type="SAM" id="MobiDB-lite"/>
    </source>
</evidence>
<name>A0A5J5K657_9ACTN</name>
<dbReference type="RefSeq" id="WP_150932782.1">
    <property type="nucleotide sequence ID" value="NZ_VYTZ01000003.1"/>
</dbReference>
<organism evidence="2 3">
    <name type="scientific">Microbispora cellulosiformans</name>
    <dbReference type="NCBI Taxonomy" id="2614688"/>
    <lineage>
        <taxon>Bacteria</taxon>
        <taxon>Bacillati</taxon>
        <taxon>Actinomycetota</taxon>
        <taxon>Actinomycetes</taxon>
        <taxon>Streptosporangiales</taxon>
        <taxon>Streptosporangiaceae</taxon>
        <taxon>Microbispora</taxon>
    </lineage>
</organism>
<accession>A0A5J5K657</accession>
<gene>
    <name evidence="2" type="ORF">F5972_08110</name>
</gene>
<dbReference type="EMBL" id="VYTZ01000003">
    <property type="protein sequence ID" value="KAA9379610.1"/>
    <property type="molecule type" value="Genomic_DNA"/>
</dbReference>
<feature type="region of interest" description="Disordered" evidence="1">
    <location>
        <begin position="1"/>
        <end position="35"/>
    </location>
</feature>
<keyword evidence="3" id="KW-1185">Reference proteome</keyword>
<proteinExistence type="predicted"/>